<organism evidence="1 2">
    <name type="scientific">Caerostris extrusa</name>
    <name type="common">Bark spider</name>
    <name type="synonym">Caerostris bankana</name>
    <dbReference type="NCBI Taxonomy" id="172846"/>
    <lineage>
        <taxon>Eukaryota</taxon>
        <taxon>Metazoa</taxon>
        <taxon>Ecdysozoa</taxon>
        <taxon>Arthropoda</taxon>
        <taxon>Chelicerata</taxon>
        <taxon>Arachnida</taxon>
        <taxon>Araneae</taxon>
        <taxon>Araneomorphae</taxon>
        <taxon>Entelegynae</taxon>
        <taxon>Araneoidea</taxon>
        <taxon>Araneidae</taxon>
        <taxon>Caerostris</taxon>
    </lineage>
</organism>
<name>A0AAV4W5W2_CAEEX</name>
<evidence type="ECO:0000313" key="2">
    <source>
        <dbReference type="Proteomes" id="UP001054945"/>
    </source>
</evidence>
<comment type="caution">
    <text evidence="1">The sequence shown here is derived from an EMBL/GenBank/DDBJ whole genome shotgun (WGS) entry which is preliminary data.</text>
</comment>
<accession>A0AAV4W5W2</accession>
<dbReference type="Proteomes" id="UP001054945">
    <property type="component" value="Unassembled WGS sequence"/>
</dbReference>
<protein>
    <submittedName>
        <fullName evidence="1">Uncharacterized protein</fullName>
    </submittedName>
</protein>
<proteinExistence type="predicted"/>
<gene>
    <name evidence="1" type="ORF">CEXT_263281</name>
</gene>
<dbReference type="EMBL" id="BPLR01015714">
    <property type="protein sequence ID" value="GIY78102.1"/>
    <property type="molecule type" value="Genomic_DNA"/>
</dbReference>
<keyword evidence="2" id="KW-1185">Reference proteome</keyword>
<reference evidence="1 2" key="1">
    <citation type="submission" date="2021-06" db="EMBL/GenBank/DDBJ databases">
        <title>Caerostris extrusa draft genome.</title>
        <authorList>
            <person name="Kono N."/>
            <person name="Arakawa K."/>
        </authorList>
    </citation>
    <scope>NUCLEOTIDE SEQUENCE [LARGE SCALE GENOMIC DNA]</scope>
</reference>
<evidence type="ECO:0000313" key="1">
    <source>
        <dbReference type="EMBL" id="GIY78102.1"/>
    </source>
</evidence>
<dbReference type="AlphaFoldDB" id="A0AAV4W5W2"/>
<sequence length="146" mass="16471">MYSFGLRKVYEILVKNGSWPFPTIDGGSVIIREIVEEAIVPNASGIVRSVIPRGLSRVEITCDDDVRLVVGDLKIYDGGFDSSHLRSRELVVIKRFEVEELLAHRPAALKEFLRILISMINNMPENGLGFDYQAREVLCSTVRYSN</sequence>